<gene>
    <name evidence="6" type="ORF">ACFOEB_04830</name>
</gene>
<dbReference type="PANTHER" id="PTHR33154">
    <property type="entry name" value="TRANSCRIPTIONAL REGULATOR, ARSR FAMILY"/>
    <property type="match status" value="1"/>
</dbReference>
<organism evidence="6 7">
    <name type="scientific">Gilvimarinus japonicus</name>
    <dbReference type="NCBI Taxonomy" id="1796469"/>
    <lineage>
        <taxon>Bacteria</taxon>
        <taxon>Pseudomonadati</taxon>
        <taxon>Pseudomonadota</taxon>
        <taxon>Gammaproteobacteria</taxon>
        <taxon>Cellvibrionales</taxon>
        <taxon>Cellvibrionaceae</taxon>
        <taxon>Gilvimarinus</taxon>
    </lineage>
</organism>
<dbReference type="Gene3D" id="1.10.10.10">
    <property type="entry name" value="Winged helix-like DNA-binding domain superfamily/Winged helix DNA-binding domain"/>
    <property type="match status" value="1"/>
</dbReference>
<dbReference type="SMART" id="SM00418">
    <property type="entry name" value="HTH_ARSR"/>
    <property type="match status" value="1"/>
</dbReference>
<protein>
    <submittedName>
        <fullName evidence="6">Metalloregulator ArsR/SmtB family transcription factor</fullName>
    </submittedName>
</protein>
<evidence type="ECO:0000259" key="5">
    <source>
        <dbReference type="PROSITE" id="PS50987"/>
    </source>
</evidence>
<evidence type="ECO:0000313" key="6">
    <source>
        <dbReference type="EMBL" id="MFC3154520.1"/>
    </source>
</evidence>
<evidence type="ECO:0000256" key="1">
    <source>
        <dbReference type="ARBA" id="ARBA00022849"/>
    </source>
</evidence>
<reference evidence="7" key="1">
    <citation type="journal article" date="2019" name="Int. J. Syst. Evol. Microbiol.">
        <title>The Global Catalogue of Microorganisms (GCM) 10K type strain sequencing project: providing services to taxonomists for standard genome sequencing and annotation.</title>
        <authorList>
            <consortium name="The Broad Institute Genomics Platform"/>
            <consortium name="The Broad Institute Genome Sequencing Center for Infectious Disease"/>
            <person name="Wu L."/>
            <person name="Ma J."/>
        </authorList>
    </citation>
    <scope>NUCLEOTIDE SEQUENCE [LARGE SCALE GENOMIC DNA]</scope>
    <source>
        <strain evidence="7">KCTC 52141</strain>
    </source>
</reference>
<dbReference type="CDD" id="cd00090">
    <property type="entry name" value="HTH_ARSR"/>
    <property type="match status" value="1"/>
</dbReference>
<dbReference type="SUPFAM" id="SSF46785">
    <property type="entry name" value="Winged helix' DNA-binding domain"/>
    <property type="match status" value="1"/>
</dbReference>
<dbReference type="Pfam" id="PF01022">
    <property type="entry name" value="HTH_5"/>
    <property type="match status" value="1"/>
</dbReference>
<dbReference type="InterPro" id="IPR036388">
    <property type="entry name" value="WH-like_DNA-bd_sf"/>
</dbReference>
<dbReference type="InterPro" id="IPR036390">
    <property type="entry name" value="WH_DNA-bd_sf"/>
</dbReference>
<evidence type="ECO:0000313" key="7">
    <source>
        <dbReference type="Proteomes" id="UP001595548"/>
    </source>
</evidence>
<dbReference type="NCBIfam" id="NF033788">
    <property type="entry name" value="HTH_metalloreg"/>
    <property type="match status" value="1"/>
</dbReference>
<dbReference type="PROSITE" id="PS50987">
    <property type="entry name" value="HTH_ARSR_2"/>
    <property type="match status" value="1"/>
</dbReference>
<keyword evidence="2" id="KW-0805">Transcription regulation</keyword>
<keyword evidence="7" id="KW-1185">Reference proteome</keyword>
<keyword evidence="4" id="KW-0804">Transcription</keyword>
<keyword evidence="1" id="KW-0059">Arsenical resistance</keyword>
<dbReference type="Proteomes" id="UP001595548">
    <property type="component" value="Unassembled WGS sequence"/>
</dbReference>
<accession>A0ABV7HR13</accession>
<dbReference type="PANTHER" id="PTHR33154:SF18">
    <property type="entry name" value="ARSENICAL RESISTANCE OPERON REPRESSOR"/>
    <property type="match status" value="1"/>
</dbReference>
<keyword evidence="3" id="KW-0238">DNA-binding</keyword>
<dbReference type="NCBIfam" id="NF007528">
    <property type="entry name" value="PRK10141.1"/>
    <property type="match status" value="1"/>
</dbReference>
<dbReference type="InterPro" id="IPR051081">
    <property type="entry name" value="HTH_MetalResp_TranReg"/>
</dbReference>
<evidence type="ECO:0000256" key="2">
    <source>
        <dbReference type="ARBA" id="ARBA00023015"/>
    </source>
</evidence>
<name>A0ABV7HR13_9GAMM</name>
<comment type="caution">
    <text evidence="6">The sequence shown here is derived from an EMBL/GenBank/DDBJ whole genome shotgun (WGS) entry which is preliminary data.</text>
</comment>
<dbReference type="PRINTS" id="PR00778">
    <property type="entry name" value="HTHARSR"/>
</dbReference>
<sequence>MNPVAFYKCLAEPTRLQCLLLIEQLGELCVCELTTATNLSQPKVSRHLAQLRECGLLLSTKRGQWVYYRLVPTLPQWIKQVLAQTLAGNTAWLQEPLSRLKNMPDRPPCCP</sequence>
<evidence type="ECO:0000256" key="4">
    <source>
        <dbReference type="ARBA" id="ARBA00023163"/>
    </source>
</evidence>
<proteinExistence type="predicted"/>
<dbReference type="InterPro" id="IPR011991">
    <property type="entry name" value="ArsR-like_HTH"/>
</dbReference>
<feature type="domain" description="HTH arsR-type" evidence="5">
    <location>
        <begin position="1"/>
        <end position="89"/>
    </location>
</feature>
<dbReference type="InterPro" id="IPR001845">
    <property type="entry name" value="HTH_ArsR_DNA-bd_dom"/>
</dbReference>
<evidence type="ECO:0000256" key="3">
    <source>
        <dbReference type="ARBA" id="ARBA00023125"/>
    </source>
</evidence>
<dbReference type="EMBL" id="JBHRTL010000004">
    <property type="protein sequence ID" value="MFC3154520.1"/>
    <property type="molecule type" value="Genomic_DNA"/>
</dbReference>
<dbReference type="RefSeq" id="WP_382414810.1">
    <property type="nucleotide sequence ID" value="NZ_AP031500.1"/>
</dbReference>